<dbReference type="RefSeq" id="WP_163203523.1">
    <property type="nucleotide sequence ID" value="NZ_AP025140.1"/>
</dbReference>
<evidence type="ECO:0000256" key="1">
    <source>
        <dbReference type="SAM" id="Phobius"/>
    </source>
</evidence>
<accession>A0A6M0SZE0</accession>
<keyword evidence="1" id="KW-1133">Transmembrane helix</keyword>
<name>A0A6M0SZE0_CLOBO</name>
<dbReference type="Proteomes" id="UP000473089">
    <property type="component" value="Unassembled WGS sequence"/>
</dbReference>
<gene>
    <name evidence="2" type="ORF">EXM42_10790</name>
</gene>
<evidence type="ECO:0000313" key="3">
    <source>
        <dbReference type="Proteomes" id="UP000473089"/>
    </source>
</evidence>
<keyword evidence="1" id="KW-0812">Transmembrane</keyword>
<reference evidence="2 3" key="1">
    <citation type="submission" date="2019-02" db="EMBL/GenBank/DDBJ databases">
        <title>Genome sequencing of Clostridium botulinum clinical isolates.</title>
        <authorList>
            <person name="Brunt J."/>
            <person name="Van Vliet A.H.M."/>
            <person name="Stringer S.C."/>
            <person name="Grant K.A."/>
            <person name="Carter A.C."/>
            <person name="Peck M.W."/>
        </authorList>
    </citation>
    <scope>NUCLEOTIDE SEQUENCE [LARGE SCALE GENOMIC DNA]</scope>
    <source>
        <strain evidence="2 3">R1125/03</strain>
    </source>
</reference>
<dbReference type="EMBL" id="SGJP01000020">
    <property type="protein sequence ID" value="NFA60857.1"/>
    <property type="molecule type" value="Genomic_DNA"/>
</dbReference>
<sequence>MEKEKNISKTIIIILGVVVVLLLGGILYNSYMQSTSNDRYYQECLERGKGYVKEEDWDAVLHEAEKLEGIIPRDKKLIEQRDLMKSSAIIHKQLNGTE</sequence>
<dbReference type="AlphaFoldDB" id="A0A6M0SZE0"/>
<protein>
    <submittedName>
        <fullName evidence="2">Uncharacterized protein</fullName>
    </submittedName>
</protein>
<keyword evidence="1" id="KW-0472">Membrane</keyword>
<evidence type="ECO:0000313" key="2">
    <source>
        <dbReference type="EMBL" id="NFA60857.1"/>
    </source>
</evidence>
<organism evidence="2 3">
    <name type="scientific">Clostridium botulinum</name>
    <dbReference type="NCBI Taxonomy" id="1491"/>
    <lineage>
        <taxon>Bacteria</taxon>
        <taxon>Bacillati</taxon>
        <taxon>Bacillota</taxon>
        <taxon>Clostridia</taxon>
        <taxon>Eubacteriales</taxon>
        <taxon>Clostridiaceae</taxon>
        <taxon>Clostridium</taxon>
    </lineage>
</organism>
<comment type="caution">
    <text evidence="2">The sequence shown here is derived from an EMBL/GenBank/DDBJ whole genome shotgun (WGS) entry which is preliminary data.</text>
</comment>
<proteinExistence type="predicted"/>
<feature type="transmembrane region" description="Helical" evidence="1">
    <location>
        <begin position="12"/>
        <end position="31"/>
    </location>
</feature>